<dbReference type="InterPro" id="IPR051338">
    <property type="entry name" value="NodU/CmcH_Carbamoyltrnsfr"/>
</dbReference>
<proteinExistence type="predicted"/>
<evidence type="ECO:0000313" key="2">
    <source>
        <dbReference type="EMBL" id="GIJ24832.1"/>
    </source>
</evidence>
<name>A0ABQ4J3T2_9ACTN</name>
<dbReference type="InterPro" id="IPR003696">
    <property type="entry name" value="Carbtransf_dom"/>
</dbReference>
<accession>A0ABQ4J3T2</accession>
<keyword evidence="3" id="KW-1185">Reference proteome</keyword>
<evidence type="ECO:0000313" key="3">
    <source>
        <dbReference type="Proteomes" id="UP000643165"/>
    </source>
</evidence>
<sequence>MIILGCNGFSRSAEMFAEHYGAVGTEKHYLLGHDAGAALLVDGELVAAVEEERLNRQKKTSDFPINSIRWVLDHAGIGFGDVDLIAIP</sequence>
<evidence type="ECO:0000259" key="1">
    <source>
        <dbReference type="Pfam" id="PF02543"/>
    </source>
</evidence>
<comment type="caution">
    <text evidence="2">The sequence shown here is derived from an EMBL/GenBank/DDBJ whole genome shotgun (WGS) entry which is preliminary data.</text>
</comment>
<dbReference type="EMBL" id="BOPB01000050">
    <property type="protein sequence ID" value="GIJ24832.1"/>
    <property type="molecule type" value="Genomic_DNA"/>
</dbReference>
<dbReference type="Proteomes" id="UP000643165">
    <property type="component" value="Unassembled WGS sequence"/>
</dbReference>
<dbReference type="Gene3D" id="3.30.420.40">
    <property type="match status" value="1"/>
</dbReference>
<reference evidence="2 3" key="1">
    <citation type="submission" date="2021-01" db="EMBL/GenBank/DDBJ databases">
        <title>Whole genome shotgun sequence of Verrucosispora lutea NBRC 106530.</title>
        <authorList>
            <person name="Komaki H."/>
            <person name="Tamura T."/>
        </authorList>
    </citation>
    <scope>NUCLEOTIDE SEQUENCE [LARGE SCALE GENOMIC DNA]</scope>
    <source>
        <strain evidence="2 3">NBRC 106530</strain>
    </source>
</reference>
<dbReference type="RefSeq" id="WP_204005000.1">
    <property type="nucleotide sequence ID" value="NZ_BOPB01000050.1"/>
</dbReference>
<dbReference type="PANTHER" id="PTHR34847:SF1">
    <property type="entry name" value="NODULATION PROTEIN U"/>
    <property type="match status" value="1"/>
</dbReference>
<dbReference type="Pfam" id="PF02543">
    <property type="entry name" value="Carbam_trans_N"/>
    <property type="match status" value="1"/>
</dbReference>
<dbReference type="PANTHER" id="PTHR34847">
    <property type="entry name" value="NODULATION PROTEIN U"/>
    <property type="match status" value="1"/>
</dbReference>
<feature type="domain" description="Carbamoyltransferase" evidence="1">
    <location>
        <begin position="33"/>
        <end position="87"/>
    </location>
</feature>
<gene>
    <name evidence="2" type="ORF">Vlu01_54560</name>
</gene>
<organism evidence="2 3">
    <name type="scientific">Micromonospora lutea</name>
    <dbReference type="NCBI Taxonomy" id="419825"/>
    <lineage>
        <taxon>Bacteria</taxon>
        <taxon>Bacillati</taxon>
        <taxon>Actinomycetota</taxon>
        <taxon>Actinomycetes</taxon>
        <taxon>Micromonosporales</taxon>
        <taxon>Micromonosporaceae</taxon>
        <taxon>Micromonospora</taxon>
    </lineage>
</organism>
<protein>
    <recommendedName>
        <fullName evidence="1">Carbamoyltransferase domain-containing protein</fullName>
    </recommendedName>
</protein>